<evidence type="ECO:0000313" key="2">
    <source>
        <dbReference type="Proteomes" id="UP000235584"/>
    </source>
</evidence>
<accession>A0A2K9NR32</accession>
<dbReference type="Proteomes" id="UP000235584">
    <property type="component" value="Chromosome"/>
</dbReference>
<dbReference type="EMBL" id="CP025704">
    <property type="protein sequence ID" value="AUN97952.1"/>
    <property type="molecule type" value="Genomic_DNA"/>
</dbReference>
<keyword evidence="2" id="KW-1185">Reference proteome</keyword>
<evidence type="ECO:0008006" key="3">
    <source>
        <dbReference type="Google" id="ProtNLM"/>
    </source>
</evidence>
<reference evidence="1 2" key="1">
    <citation type="submission" date="2018-01" db="EMBL/GenBank/DDBJ databases">
        <title>Complete genome sequence of Bacteriovorax stolpii DSM12778.</title>
        <authorList>
            <person name="Tang B."/>
            <person name="Chang J."/>
        </authorList>
    </citation>
    <scope>NUCLEOTIDE SEQUENCE [LARGE SCALE GENOMIC DNA]</scope>
    <source>
        <strain evidence="1 2">DSM 12778</strain>
    </source>
</reference>
<organism evidence="1 2">
    <name type="scientific">Bacteriovorax stolpii</name>
    <name type="common">Bdellovibrio stolpii</name>
    <dbReference type="NCBI Taxonomy" id="960"/>
    <lineage>
        <taxon>Bacteria</taxon>
        <taxon>Pseudomonadati</taxon>
        <taxon>Bdellovibrionota</taxon>
        <taxon>Bacteriovoracia</taxon>
        <taxon>Bacteriovoracales</taxon>
        <taxon>Bacteriovoracaceae</taxon>
        <taxon>Bacteriovorax</taxon>
    </lineage>
</organism>
<protein>
    <recommendedName>
        <fullName evidence="3">Ribosome association toxin RatA</fullName>
    </recommendedName>
</protein>
<name>A0A2K9NR32_BACTC</name>
<dbReference type="AlphaFoldDB" id="A0A2K9NR32"/>
<sequence>MPYKKNLKEKILEGEIFSESKVTSASSDKKNETQELHFTIAGLHPKSCSYALKKLSVYEGYSKFLDFVKVSKYDEKNQEIDFLLSHVLLPYDMRLVFKLPRIEKEGVYPFEFEHGILKNLKGNIYAINHNGKCLFFTKADWQGPHTGFPNVVFEFFSQTLAKLSMEKLFRISNTLSH</sequence>
<evidence type="ECO:0000313" key="1">
    <source>
        <dbReference type="EMBL" id="AUN97952.1"/>
    </source>
</evidence>
<gene>
    <name evidence="1" type="ORF">C0V70_07495</name>
</gene>
<dbReference type="KEGG" id="bsto:C0V70_07495"/>
<proteinExistence type="predicted"/>